<evidence type="ECO:0008006" key="2">
    <source>
        <dbReference type="Google" id="ProtNLM"/>
    </source>
</evidence>
<organism evidence="1">
    <name type="scientific">uncultured bacterium</name>
    <name type="common">gcode 4</name>
    <dbReference type="NCBI Taxonomy" id="1234023"/>
    <lineage>
        <taxon>Bacteria</taxon>
        <taxon>environmental samples</taxon>
    </lineage>
</organism>
<dbReference type="EMBL" id="AMFJ01000388">
    <property type="protein sequence ID" value="EKE27977.1"/>
    <property type="molecule type" value="Genomic_DNA"/>
</dbReference>
<proteinExistence type="predicted"/>
<name>K2G189_9BACT</name>
<comment type="caution">
    <text evidence="1">The sequence shown here is derived from an EMBL/GenBank/DDBJ whole genome shotgun (WGS) entry which is preliminary data.</text>
</comment>
<evidence type="ECO:0000313" key="1">
    <source>
        <dbReference type="EMBL" id="EKE27977.1"/>
    </source>
</evidence>
<gene>
    <name evidence="1" type="ORF">ACD_3C00114G0001</name>
</gene>
<accession>K2G189</accession>
<dbReference type="InterPro" id="IPR013320">
    <property type="entry name" value="ConA-like_dom_sf"/>
</dbReference>
<dbReference type="SUPFAM" id="SSF49899">
    <property type="entry name" value="Concanavalin A-like lectins/glucanases"/>
    <property type="match status" value="1"/>
</dbReference>
<dbReference type="Gene3D" id="2.60.120.200">
    <property type="match status" value="1"/>
</dbReference>
<protein>
    <recommendedName>
        <fullName evidence="2">LamG-like jellyroll fold domain-containing protein</fullName>
    </recommendedName>
</protein>
<dbReference type="AlphaFoldDB" id="K2G189"/>
<sequence length="291" mass="34548">MWDLLGIVLESSTKVPAQAAMNDIDVSKTNTWYIEQFTNKDYIIWTWSSLLSNILIRRNDLSDDTTLLKYDDSILGYWNMETTTWAYLKDLSRYENLWTLNWVIAWGVNWIKWKATNFTWTWGYIKASDNSNWNIGSKNMTINLWIKQSSYSAGWNRLVSSWDGGSSNYGTSQFVFYVSSTWEIVGNFWNWTGWQATTLITSPNIILLNNWYNIQIIFDTTQIKVYVNNELKKSSTRPALQNSTKLQIWWWDWDLPYSWINRYFQGSIDEVRIYNRALWESETQALYESLK</sequence>
<reference evidence="1" key="1">
    <citation type="journal article" date="2012" name="Science">
        <title>Fermentation, hydrogen, and sulfur metabolism in multiple uncultivated bacterial phyla.</title>
        <authorList>
            <person name="Wrighton K.C."/>
            <person name="Thomas B.C."/>
            <person name="Sharon I."/>
            <person name="Miller C.S."/>
            <person name="Castelle C.J."/>
            <person name="VerBerkmoes N.C."/>
            <person name="Wilkins M.J."/>
            <person name="Hettich R.L."/>
            <person name="Lipton M.S."/>
            <person name="Williams K.H."/>
            <person name="Long P.E."/>
            <person name="Banfield J.F."/>
        </authorList>
    </citation>
    <scope>NUCLEOTIDE SEQUENCE [LARGE SCALE GENOMIC DNA]</scope>
</reference>
<dbReference type="Pfam" id="PF13385">
    <property type="entry name" value="Laminin_G_3"/>
    <property type="match status" value="1"/>
</dbReference>